<reference evidence="6" key="2">
    <citation type="journal article" date="2017" name="Genome Announc.">
        <title>Genome sequences of Cyberlindnera fabianii 65, Pichia kudriavzevii 129, and Saccharomyces cerevisiae 131 isolated from fermented masau fruits in Zimbabwe.</title>
        <authorList>
            <person name="van Rijswijck I.M.H."/>
            <person name="Derks M.F.L."/>
            <person name="Abee T."/>
            <person name="de Ridder D."/>
            <person name="Smid E.J."/>
        </authorList>
    </citation>
    <scope>NUCLEOTIDE SEQUENCE [LARGE SCALE GENOMIC DNA]</scope>
    <source>
        <strain evidence="6">65</strain>
    </source>
</reference>
<organism evidence="4">
    <name type="scientific">Cyberlindnera fabianii</name>
    <name type="common">Yeast</name>
    <name type="synonym">Hansenula fabianii</name>
    <dbReference type="NCBI Taxonomy" id="36022"/>
    <lineage>
        <taxon>Eukaryota</taxon>
        <taxon>Fungi</taxon>
        <taxon>Dikarya</taxon>
        <taxon>Ascomycota</taxon>
        <taxon>Saccharomycotina</taxon>
        <taxon>Saccharomycetes</taxon>
        <taxon>Phaffomycetales</taxon>
        <taxon>Phaffomycetaceae</taxon>
        <taxon>Cyberlindnera</taxon>
    </lineage>
</organism>
<protein>
    <submittedName>
        <fullName evidence="4">CYFA0S02e07800g1_1</fullName>
    </submittedName>
</protein>
<dbReference type="GO" id="GO:0006412">
    <property type="term" value="P:translation"/>
    <property type="evidence" value="ECO:0007669"/>
    <property type="project" value="InterPro"/>
</dbReference>
<dbReference type="AlphaFoldDB" id="A0A061AU36"/>
<proteinExistence type="inferred from homology"/>
<dbReference type="InterPro" id="IPR016095">
    <property type="entry name" value="Ribosomal_uL1_3-a/b-sand"/>
</dbReference>
<dbReference type="CDD" id="cd00403">
    <property type="entry name" value="Ribosomal_L1"/>
    <property type="match status" value="1"/>
</dbReference>
<accession>A0A061AU36</accession>
<dbReference type="OMA" id="EFRVDKH"/>
<sequence>MLTHLRLRVPQISVARAFSVSAGLRAPGDDLARQAEQRERALTKEAARKNELRKMARKRAEARSNPEKSPFFQDIPTALRYLRAAEVGRSPEDAVISITTGVVSTKGTAKLAGSVMFPKPLKETKILVFTSNPEQADAAKASGAKLVGGVELIEQIKNGELQLDFDRAFATPEITSQLNSIARTLGPRGLMPTAKKGTVSEDVQSLIKQVSGSIPFRQKTEQISIAVGRVNFTDSEIVQNIIAAHGALEQAISQQKSKRPSILGQTVLQSTHGPGLVINLK</sequence>
<dbReference type="PIRSF" id="PIRSF002155">
    <property type="entry name" value="Ribosomal_L1"/>
    <property type="match status" value="1"/>
</dbReference>
<evidence type="ECO:0000313" key="4">
    <source>
        <dbReference type="EMBL" id="CDR38881.1"/>
    </source>
</evidence>
<reference evidence="4" key="1">
    <citation type="journal article" date="2014" name="Genome Announc.">
        <title>Genome sequence of the yeast Cyberlindnera fabianii (Hansenula fabianii).</title>
        <authorList>
            <person name="Freel K.C."/>
            <person name="Sarilar V."/>
            <person name="Neuveglise C."/>
            <person name="Devillers H."/>
            <person name="Friedrich A."/>
            <person name="Schacherer J."/>
        </authorList>
    </citation>
    <scope>NUCLEOTIDE SEQUENCE</scope>
    <source>
        <strain evidence="4">YJS4271</strain>
    </source>
</reference>
<dbReference type="EMBL" id="LK052887">
    <property type="protein sequence ID" value="CDR38881.1"/>
    <property type="molecule type" value="Genomic_DNA"/>
</dbReference>
<evidence type="ECO:0000256" key="3">
    <source>
        <dbReference type="ARBA" id="ARBA00023274"/>
    </source>
</evidence>
<dbReference type="Pfam" id="PF00687">
    <property type="entry name" value="Ribosomal_L1"/>
    <property type="match status" value="1"/>
</dbReference>
<dbReference type="Proteomes" id="UP000189513">
    <property type="component" value="Unassembled WGS sequence"/>
</dbReference>
<evidence type="ECO:0000256" key="2">
    <source>
        <dbReference type="ARBA" id="ARBA00022980"/>
    </source>
</evidence>
<keyword evidence="2" id="KW-0689">Ribosomal protein</keyword>
<reference evidence="5" key="3">
    <citation type="submission" date="2017-01" db="EMBL/GenBank/DDBJ databases">
        <authorList>
            <person name="Mah S.A."/>
            <person name="Swanson W.J."/>
            <person name="Moy G.W."/>
            <person name="Vacquier V.D."/>
        </authorList>
    </citation>
    <scope>NUCLEOTIDE SEQUENCE [LARGE SCALE GENOMIC DNA]</scope>
    <source>
        <strain evidence="5">65</strain>
    </source>
</reference>
<evidence type="ECO:0000256" key="1">
    <source>
        <dbReference type="ARBA" id="ARBA00010531"/>
    </source>
</evidence>
<keyword evidence="6" id="KW-1185">Reference proteome</keyword>
<dbReference type="PANTHER" id="PTHR36427:SF3">
    <property type="entry name" value="LARGE RIBOSOMAL SUBUNIT PROTEIN UL1M"/>
    <property type="match status" value="1"/>
</dbReference>
<dbReference type="STRING" id="36022.A0A061AU36"/>
<dbReference type="OrthoDB" id="1747252at2759"/>
<dbReference type="EMBL" id="MPUK01000001">
    <property type="protein sequence ID" value="ONH69368.1"/>
    <property type="molecule type" value="Genomic_DNA"/>
</dbReference>
<dbReference type="FunFam" id="3.40.50.790:FF:000001">
    <property type="entry name" value="50S ribosomal protein L1"/>
    <property type="match status" value="1"/>
</dbReference>
<dbReference type="InterPro" id="IPR002143">
    <property type="entry name" value="Ribosomal_uL1"/>
</dbReference>
<dbReference type="GO" id="GO:0003723">
    <property type="term" value="F:RNA binding"/>
    <property type="evidence" value="ECO:0007669"/>
    <property type="project" value="InterPro"/>
</dbReference>
<evidence type="ECO:0000313" key="6">
    <source>
        <dbReference type="Proteomes" id="UP000189513"/>
    </source>
</evidence>
<evidence type="ECO:0000313" key="5">
    <source>
        <dbReference type="EMBL" id="ONH69368.1"/>
    </source>
</evidence>
<gene>
    <name evidence="5" type="ORF">BON22_0005</name>
    <name evidence="4" type="ORF">CYFA0S_02e07800g</name>
</gene>
<comment type="similarity">
    <text evidence="1">Belongs to the universal ribosomal protein uL1 family.</text>
</comment>
<dbReference type="PANTHER" id="PTHR36427">
    <property type="entry name" value="54S RIBOSOMAL PROTEIN L1, MITOCHONDRIAL"/>
    <property type="match status" value="1"/>
</dbReference>
<dbReference type="InterPro" id="IPR028364">
    <property type="entry name" value="Ribosomal_uL1/biogenesis"/>
</dbReference>
<dbReference type="InterPro" id="IPR023674">
    <property type="entry name" value="Ribosomal_uL1-like"/>
</dbReference>
<dbReference type="SUPFAM" id="SSF56808">
    <property type="entry name" value="Ribosomal protein L1"/>
    <property type="match status" value="1"/>
</dbReference>
<dbReference type="Gene3D" id="3.30.190.20">
    <property type="match status" value="1"/>
</dbReference>
<keyword evidence="3" id="KW-0687">Ribonucleoprotein</keyword>
<dbReference type="GO" id="GO:0003735">
    <property type="term" value="F:structural constituent of ribosome"/>
    <property type="evidence" value="ECO:0007669"/>
    <property type="project" value="InterPro"/>
</dbReference>
<dbReference type="GO" id="GO:0005762">
    <property type="term" value="C:mitochondrial large ribosomal subunit"/>
    <property type="evidence" value="ECO:0007669"/>
    <property type="project" value="TreeGrafter"/>
</dbReference>
<dbReference type="VEuPathDB" id="FungiDB:BON22_0005"/>
<name>A0A061AU36_CYBFA</name>
<dbReference type="Gene3D" id="3.40.50.790">
    <property type="match status" value="1"/>
</dbReference>